<name>A0A0B9A5S9_BRELN</name>
<keyword evidence="3" id="KW-0378">Hydrolase</keyword>
<evidence type="ECO:0000313" key="3">
    <source>
        <dbReference type="EMBL" id="KHS50783.1"/>
    </source>
</evidence>
<dbReference type="Proteomes" id="UP000031488">
    <property type="component" value="Unassembled WGS sequence"/>
</dbReference>
<feature type="domain" description="Fumarylacetoacetase-like C-terminal" evidence="2">
    <location>
        <begin position="17"/>
        <end position="118"/>
    </location>
</feature>
<keyword evidence="4" id="KW-1185">Reference proteome</keyword>
<accession>A0A0B9A5S9</accession>
<dbReference type="GO" id="GO:0016787">
    <property type="term" value="F:hydrolase activity"/>
    <property type="evidence" value="ECO:0007669"/>
    <property type="project" value="UniProtKB-KW"/>
</dbReference>
<dbReference type="PANTHER" id="PTHR11820">
    <property type="entry name" value="ACYLPYRUVASE"/>
    <property type="match status" value="1"/>
</dbReference>
<evidence type="ECO:0000313" key="4">
    <source>
        <dbReference type="Proteomes" id="UP000031488"/>
    </source>
</evidence>
<dbReference type="GO" id="GO:0046872">
    <property type="term" value="F:metal ion binding"/>
    <property type="evidence" value="ECO:0007669"/>
    <property type="project" value="UniProtKB-KW"/>
</dbReference>
<dbReference type="AlphaFoldDB" id="A0A0B9A5S9"/>
<gene>
    <name evidence="3" type="ORF">AE0388_2855</name>
</gene>
<dbReference type="SUPFAM" id="SSF56529">
    <property type="entry name" value="FAH"/>
    <property type="match status" value="1"/>
</dbReference>
<dbReference type="Gene3D" id="3.90.850.10">
    <property type="entry name" value="Fumarylacetoacetase-like, C-terminal domain"/>
    <property type="match status" value="1"/>
</dbReference>
<dbReference type="PANTHER" id="PTHR11820:SF8">
    <property type="entry name" value="BLL6360 PROTEIN"/>
    <property type="match status" value="1"/>
</dbReference>
<dbReference type="InterPro" id="IPR011234">
    <property type="entry name" value="Fumarylacetoacetase-like_C"/>
</dbReference>
<dbReference type="EMBL" id="JTJZ01000022">
    <property type="protein sequence ID" value="KHS50783.1"/>
    <property type="molecule type" value="Genomic_DNA"/>
</dbReference>
<sequence>MSSTVRWILVLKPILQNLPGFTPLGPWIRPAAEVDPSDLRLRSWVNGEARQDSSTSDLIFSVGEIIFQLSQAMAFEPGDVILTGTPQGVGLSGQYPYLVDGDTVELELEGLGRHRQVVTVTE</sequence>
<reference evidence="3 4" key="1">
    <citation type="submission" date="2014-11" db="EMBL/GenBank/DDBJ databases">
        <title>Draft Genome Sequence of Brevibacterium linens AE038-8.</title>
        <authorList>
            <person name="Maizel D."/>
            <person name="Utturkar S.M."/>
            <person name="Brown S.D."/>
            <person name="Ferrero M."/>
            <person name="Rosen B.P."/>
        </authorList>
    </citation>
    <scope>NUCLEOTIDE SEQUENCE [LARGE SCALE GENOMIC DNA]</scope>
    <source>
        <strain evidence="3 4">AE038-8</strain>
    </source>
</reference>
<dbReference type="InterPro" id="IPR036663">
    <property type="entry name" value="Fumarylacetoacetase_C_sf"/>
</dbReference>
<keyword evidence="1" id="KW-0479">Metal-binding</keyword>
<dbReference type="Pfam" id="PF01557">
    <property type="entry name" value="FAA_hydrolase"/>
    <property type="match status" value="1"/>
</dbReference>
<proteinExistence type="predicted"/>
<evidence type="ECO:0000259" key="2">
    <source>
        <dbReference type="Pfam" id="PF01557"/>
    </source>
</evidence>
<protein>
    <submittedName>
        <fullName evidence="3">Fumarylacetoacetate (FAA) hydrolase</fullName>
    </submittedName>
</protein>
<dbReference type="PATRIC" id="fig|1703.6.peg.2803"/>
<comment type="caution">
    <text evidence="3">The sequence shown here is derived from an EMBL/GenBank/DDBJ whole genome shotgun (WGS) entry which is preliminary data.</text>
</comment>
<organism evidence="3 4">
    <name type="scientific">Brevibacterium linens</name>
    <dbReference type="NCBI Taxonomy" id="1703"/>
    <lineage>
        <taxon>Bacteria</taxon>
        <taxon>Bacillati</taxon>
        <taxon>Actinomycetota</taxon>
        <taxon>Actinomycetes</taxon>
        <taxon>Micrococcales</taxon>
        <taxon>Brevibacteriaceae</taxon>
        <taxon>Brevibacterium</taxon>
    </lineage>
</organism>
<evidence type="ECO:0000256" key="1">
    <source>
        <dbReference type="ARBA" id="ARBA00022723"/>
    </source>
</evidence>